<dbReference type="PANTHER" id="PTHR22911">
    <property type="entry name" value="ACYL-MALONYL CONDENSING ENZYME-RELATED"/>
    <property type="match status" value="1"/>
</dbReference>
<proteinExistence type="predicted"/>
<dbReference type="GO" id="GO:0016020">
    <property type="term" value="C:membrane"/>
    <property type="evidence" value="ECO:0007669"/>
    <property type="project" value="InterPro"/>
</dbReference>
<organism evidence="3 4">
    <name type="scientific">Alsobacter metallidurans</name>
    <dbReference type="NCBI Taxonomy" id="340221"/>
    <lineage>
        <taxon>Bacteria</taxon>
        <taxon>Pseudomonadati</taxon>
        <taxon>Pseudomonadota</taxon>
        <taxon>Alphaproteobacteria</taxon>
        <taxon>Hyphomicrobiales</taxon>
        <taxon>Alsobacteraceae</taxon>
        <taxon>Alsobacter</taxon>
    </lineage>
</organism>
<dbReference type="InterPro" id="IPR000620">
    <property type="entry name" value="EamA_dom"/>
</dbReference>
<gene>
    <name evidence="3" type="ORF">GCM10007036_40600</name>
</gene>
<protein>
    <submittedName>
        <fullName evidence="3">Membrane protein</fullName>
    </submittedName>
</protein>
<keyword evidence="1" id="KW-1133">Transmembrane helix</keyword>
<feature type="transmembrane region" description="Helical" evidence="1">
    <location>
        <begin position="57"/>
        <end position="74"/>
    </location>
</feature>
<sequence length="323" mass="33309">MSAPEAARSGPSPSARSLASGRAGALAALIGGALAMGVSPLFVRLASDAGVGPFASAFWRVALALPVLYGWALLEERSAGLGARPTFTKAAVVSGLLFAGDLLFWHLAILKTTIANATFFATTAPIWVVLFSWLALKQKIRREIVVGIAICTLGGVALIGNSLQVDPAKLRGDLMGLATAVFFGLYFIAVQAARKHAGAARVTFALSCVTSVILLAAALLAGDALWPATMGGLAALFAMSWLSHAGGQGLLSVALGRLPAVFSSLVIFLEAIAAAIVAWIALGEALTLVQSLGGALILIGIWVARPRAEKARTQEARTQEART</sequence>
<feature type="transmembrane region" description="Helical" evidence="1">
    <location>
        <begin position="174"/>
        <end position="190"/>
    </location>
</feature>
<dbReference type="SUPFAM" id="SSF103481">
    <property type="entry name" value="Multidrug resistance efflux transporter EmrE"/>
    <property type="match status" value="2"/>
</dbReference>
<name>A0A917I9N8_9HYPH</name>
<evidence type="ECO:0000259" key="2">
    <source>
        <dbReference type="Pfam" id="PF00892"/>
    </source>
</evidence>
<reference evidence="3" key="2">
    <citation type="submission" date="2020-09" db="EMBL/GenBank/DDBJ databases">
        <authorList>
            <person name="Sun Q."/>
            <person name="Zhou Y."/>
        </authorList>
    </citation>
    <scope>NUCLEOTIDE SEQUENCE</scope>
    <source>
        <strain evidence="3">CGMCC 1.12214</strain>
    </source>
</reference>
<keyword evidence="4" id="KW-1185">Reference proteome</keyword>
<comment type="caution">
    <text evidence="3">The sequence shown here is derived from an EMBL/GenBank/DDBJ whole genome shotgun (WGS) entry which is preliminary data.</text>
</comment>
<dbReference type="InterPro" id="IPR037185">
    <property type="entry name" value="EmrE-like"/>
</dbReference>
<feature type="transmembrane region" description="Helical" evidence="1">
    <location>
        <begin position="23"/>
        <end position="45"/>
    </location>
</feature>
<dbReference type="Proteomes" id="UP000603912">
    <property type="component" value="Unassembled WGS sequence"/>
</dbReference>
<accession>A0A917I9N8</accession>
<feature type="transmembrane region" description="Helical" evidence="1">
    <location>
        <begin position="258"/>
        <end position="282"/>
    </location>
</feature>
<dbReference type="EMBL" id="BMES01000002">
    <property type="protein sequence ID" value="GGH30162.1"/>
    <property type="molecule type" value="Genomic_DNA"/>
</dbReference>
<dbReference type="Pfam" id="PF00892">
    <property type="entry name" value="EamA"/>
    <property type="match status" value="2"/>
</dbReference>
<feature type="transmembrane region" description="Helical" evidence="1">
    <location>
        <begin position="228"/>
        <end position="246"/>
    </location>
</feature>
<feature type="transmembrane region" description="Helical" evidence="1">
    <location>
        <begin position="86"/>
        <end position="108"/>
    </location>
</feature>
<feature type="domain" description="EamA" evidence="2">
    <location>
        <begin position="171"/>
        <end position="303"/>
    </location>
</feature>
<feature type="transmembrane region" description="Helical" evidence="1">
    <location>
        <begin position="288"/>
        <end position="304"/>
    </location>
</feature>
<evidence type="ECO:0000313" key="3">
    <source>
        <dbReference type="EMBL" id="GGH30162.1"/>
    </source>
</evidence>
<feature type="transmembrane region" description="Helical" evidence="1">
    <location>
        <begin position="114"/>
        <end position="136"/>
    </location>
</feature>
<keyword evidence="1" id="KW-0812">Transmembrane</keyword>
<feature type="transmembrane region" description="Helical" evidence="1">
    <location>
        <begin position="202"/>
        <end position="222"/>
    </location>
</feature>
<feature type="domain" description="EamA" evidence="2">
    <location>
        <begin position="27"/>
        <end position="155"/>
    </location>
</feature>
<dbReference type="AlphaFoldDB" id="A0A917I9N8"/>
<dbReference type="PANTHER" id="PTHR22911:SF76">
    <property type="entry name" value="EAMA DOMAIN-CONTAINING PROTEIN"/>
    <property type="match status" value="1"/>
</dbReference>
<keyword evidence="1" id="KW-0472">Membrane</keyword>
<evidence type="ECO:0000256" key="1">
    <source>
        <dbReference type="SAM" id="Phobius"/>
    </source>
</evidence>
<feature type="transmembrane region" description="Helical" evidence="1">
    <location>
        <begin position="143"/>
        <end position="162"/>
    </location>
</feature>
<evidence type="ECO:0000313" key="4">
    <source>
        <dbReference type="Proteomes" id="UP000603912"/>
    </source>
</evidence>
<dbReference type="RefSeq" id="WP_188519484.1">
    <property type="nucleotide sequence ID" value="NZ_BMES01000002.1"/>
</dbReference>
<reference evidence="3" key="1">
    <citation type="journal article" date="2014" name="Int. J. Syst. Evol. Microbiol.">
        <title>Complete genome sequence of Corynebacterium casei LMG S-19264T (=DSM 44701T), isolated from a smear-ripened cheese.</title>
        <authorList>
            <consortium name="US DOE Joint Genome Institute (JGI-PGF)"/>
            <person name="Walter F."/>
            <person name="Albersmeier A."/>
            <person name="Kalinowski J."/>
            <person name="Ruckert C."/>
        </authorList>
    </citation>
    <scope>NUCLEOTIDE SEQUENCE</scope>
    <source>
        <strain evidence="3">CGMCC 1.12214</strain>
    </source>
</reference>